<dbReference type="GO" id="GO:0030170">
    <property type="term" value="F:pyridoxal phosphate binding"/>
    <property type="evidence" value="ECO:0007669"/>
    <property type="project" value="InterPro"/>
</dbReference>
<reference evidence="13 14" key="1">
    <citation type="submission" date="2016-07" db="EMBL/GenBank/DDBJ databases">
        <title>Pervasive Adenine N6-methylation of Active Genes in Fungi.</title>
        <authorList>
            <consortium name="DOE Joint Genome Institute"/>
            <person name="Mondo S.J."/>
            <person name="Dannebaum R.O."/>
            <person name="Kuo R.C."/>
            <person name="Labutti K."/>
            <person name="Haridas S."/>
            <person name="Kuo A."/>
            <person name="Salamov A."/>
            <person name="Ahrendt S.R."/>
            <person name="Lipzen A."/>
            <person name="Sullivan W."/>
            <person name="Andreopoulos W.B."/>
            <person name="Clum A."/>
            <person name="Lindquist E."/>
            <person name="Daum C."/>
            <person name="Ramamoorthy G.K."/>
            <person name="Gryganskyi A."/>
            <person name="Culley D."/>
            <person name="Magnuson J.K."/>
            <person name="James T.Y."/>
            <person name="O'Malley M.A."/>
            <person name="Stajich J.E."/>
            <person name="Spatafora J.W."/>
            <person name="Visel A."/>
            <person name="Grigoriev I.V."/>
        </authorList>
    </citation>
    <scope>NUCLEOTIDE SEQUENCE [LARGE SCALE GENOMIC DNA]</scope>
    <source>
        <strain evidence="13 14">PL171</strain>
    </source>
</reference>
<evidence type="ECO:0000313" key="13">
    <source>
        <dbReference type="EMBL" id="ORZ34148.1"/>
    </source>
</evidence>
<comment type="similarity">
    <text evidence="4">Belongs to the class-II pyridoxal-phosphate-dependent aminotransferase family.</text>
</comment>
<evidence type="ECO:0000256" key="2">
    <source>
        <dbReference type="ARBA" id="ARBA00004760"/>
    </source>
</evidence>
<dbReference type="Gene3D" id="3.40.640.10">
    <property type="entry name" value="Type I PLP-dependent aspartate aminotransferase-like (Major domain)"/>
    <property type="match status" value="1"/>
</dbReference>
<dbReference type="STRING" id="765915.A0A1Y2HHS4"/>
<evidence type="ECO:0000313" key="14">
    <source>
        <dbReference type="Proteomes" id="UP000193411"/>
    </source>
</evidence>
<keyword evidence="7" id="KW-0663">Pyridoxal phosphate</keyword>
<dbReference type="Gene3D" id="3.90.1150.10">
    <property type="entry name" value="Aspartate Aminotransferase, domain 1"/>
    <property type="match status" value="1"/>
</dbReference>
<feature type="compositionally biased region" description="Low complexity" evidence="11">
    <location>
        <begin position="478"/>
        <end position="488"/>
    </location>
</feature>
<dbReference type="GO" id="GO:0046513">
    <property type="term" value="P:ceramide biosynthetic process"/>
    <property type="evidence" value="ECO:0007669"/>
    <property type="project" value="TreeGrafter"/>
</dbReference>
<feature type="domain" description="Aminotransferase class I/classII large" evidence="12">
    <location>
        <begin position="138"/>
        <end position="420"/>
    </location>
</feature>
<dbReference type="Proteomes" id="UP000193411">
    <property type="component" value="Unassembled WGS sequence"/>
</dbReference>
<keyword evidence="6 13" id="KW-0808">Transferase</keyword>
<evidence type="ECO:0000256" key="3">
    <source>
        <dbReference type="ARBA" id="ARBA00004991"/>
    </source>
</evidence>
<evidence type="ECO:0000256" key="8">
    <source>
        <dbReference type="ARBA" id="ARBA00022919"/>
    </source>
</evidence>
<dbReference type="GO" id="GO:0004758">
    <property type="term" value="F:serine C-palmitoyltransferase activity"/>
    <property type="evidence" value="ECO:0007669"/>
    <property type="project" value="TreeGrafter"/>
</dbReference>
<comment type="pathway">
    <text evidence="2">Lipid metabolism; sphingolipid metabolism.</text>
</comment>
<evidence type="ECO:0000256" key="11">
    <source>
        <dbReference type="SAM" id="MobiDB-lite"/>
    </source>
</evidence>
<dbReference type="EC" id="2.3.1.50" evidence="5"/>
<dbReference type="InterPro" id="IPR015422">
    <property type="entry name" value="PyrdxlP-dep_Trfase_small"/>
</dbReference>
<evidence type="ECO:0000256" key="1">
    <source>
        <dbReference type="ARBA" id="ARBA00001933"/>
    </source>
</evidence>
<gene>
    <name evidence="13" type="ORF">BCR44DRAFT_38994</name>
</gene>
<dbReference type="InterPro" id="IPR015421">
    <property type="entry name" value="PyrdxlP-dep_Trfase_major"/>
</dbReference>
<accession>A0A1Y2HHS4</accession>
<dbReference type="InterPro" id="IPR015424">
    <property type="entry name" value="PyrdxlP-dep_Trfase"/>
</dbReference>
<dbReference type="GO" id="GO:0005783">
    <property type="term" value="C:endoplasmic reticulum"/>
    <property type="evidence" value="ECO:0007669"/>
    <property type="project" value="TreeGrafter"/>
</dbReference>
<comment type="cofactor">
    <cofactor evidence="1">
        <name>pyridoxal 5'-phosphate</name>
        <dbReference type="ChEBI" id="CHEBI:597326"/>
    </cofactor>
</comment>
<dbReference type="Pfam" id="PF00155">
    <property type="entry name" value="Aminotran_1_2"/>
    <property type="match status" value="1"/>
</dbReference>
<comment type="caution">
    <text evidence="13">The sequence shown here is derived from an EMBL/GenBank/DDBJ whole genome shotgun (WGS) entry which is preliminary data.</text>
</comment>
<dbReference type="GO" id="GO:0016020">
    <property type="term" value="C:membrane"/>
    <property type="evidence" value="ECO:0007669"/>
    <property type="project" value="GOC"/>
</dbReference>
<keyword evidence="9" id="KW-0443">Lipid metabolism</keyword>
<dbReference type="PANTHER" id="PTHR13693:SF2">
    <property type="entry name" value="SERINE PALMITOYLTRANSFERASE 1"/>
    <property type="match status" value="1"/>
</dbReference>
<evidence type="ECO:0000256" key="7">
    <source>
        <dbReference type="ARBA" id="ARBA00022898"/>
    </source>
</evidence>
<dbReference type="SUPFAM" id="SSF53383">
    <property type="entry name" value="PLP-dependent transferases"/>
    <property type="match status" value="1"/>
</dbReference>
<evidence type="ECO:0000256" key="5">
    <source>
        <dbReference type="ARBA" id="ARBA00013220"/>
    </source>
</evidence>
<organism evidence="13 14">
    <name type="scientific">Catenaria anguillulae PL171</name>
    <dbReference type="NCBI Taxonomy" id="765915"/>
    <lineage>
        <taxon>Eukaryota</taxon>
        <taxon>Fungi</taxon>
        <taxon>Fungi incertae sedis</taxon>
        <taxon>Blastocladiomycota</taxon>
        <taxon>Blastocladiomycetes</taxon>
        <taxon>Blastocladiales</taxon>
        <taxon>Catenariaceae</taxon>
        <taxon>Catenaria</taxon>
    </lineage>
</organism>
<evidence type="ECO:0000256" key="9">
    <source>
        <dbReference type="ARBA" id="ARBA00023098"/>
    </source>
</evidence>
<keyword evidence="10" id="KW-0012">Acyltransferase</keyword>
<keyword evidence="14" id="KW-1185">Reference proteome</keyword>
<evidence type="ECO:0000259" key="12">
    <source>
        <dbReference type="Pfam" id="PF00155"/>
    </source>
</evidence>
<keyword evidence="8" id="KW-0746">Sphingolipid metabolism</keyword>
<dbReference type="GO" id="GO:0046512">
    <property type="term" value="P:sphingosine biosynthetic process"/>
    <property type="evidence" value="ECO:0007669"/>
    <property type="project" value="TreeGrafter"/>
</dbReference>
<feature type="region of interest" description="Disordered" evidence="11">
    <location>
        <begin position="478"/>
        <end position="497"/>
    </location>
</feature>
<dbReference type="AlphaFoldDB" id="A0A1Y2HHS4"/>
<dbReference type="PANTHER" id="PTHR13693">
    <property type="entry name" value="CLASS II AMINOTRANSFERASE/8-AMINO-7-OXONONANOATE SYNTHASE"/>
    <property type="match status" value="1"/>
</dbReference>
<evidence type="ECO:0000256" key="4">
    <source>
        <dbReference type="ARBA" id="ARBA00008392"/>
    </source>
</evidence>
<proteinExistence type="inferred from homology"/>
<dbReference type="InterPro" id="IPR004839">
    <property type="entry name" value="Aminotransferase_I/II_large"/>
</dbReference>
<evidence type="ECO:0000256" key="6">
    <source>
        <dbReference type="ARBA" id="ARBA00022679"/>
    </source>
</evidence>
<evidence type="ECO:0000256" key="10">
    <source>
        <dbReference type="ARBA" id="ARBA00023315"/>
    </source>
</evidence>
<sequence length="582" mass="63704">MSNSTSTMNTLTDLYPHLIHASARAAELWAKVPGSHVVSLYIRNSYQNDPARVVLELLLFFFAIKYLLSNRYSPRKDTIKLSEREIDELVDDWVPEPLVPGETDPVADRRNLDEVASIPVLTSGGGAKVKVEGSNRVVLNLASFDVFGLANSERIKDKAIVALRKYGVGACNPPGFYGTMDVHMQLERDIARFIGADHAILYAQGFSAISSVVPAFSKRGDLVVVDEGVAFALQKGFQISRSKIVFFKHNDMNDLEHKLATIAAEDKRLKRPLYRKFILVEGIYTNSGDIAPLPKLVELKERFKYRLIVEESCSFGVLGANGRGITEHFGIPATKVDMLVGSLATSVGASGGFCAGSLPIIDHQRLSASSYCFSAALPPMLAVAASEGLAYIEKEAPRIMPAMQANIRVIRDILAQVPCFELLSSPESPLQHVRVARETLPFTFDPVDGLLDSESSFNTTNSTMSPRTGVLSLLGGSRANSRNANNNRPVALTGGPRRAEDVESIRLEQESRFLQDIVKESLENGVLVTRAKYNAEQEHACPRPSLKIVVPSDLTRKEAEQAAKVVKAAATKVIQAWAKARK</sequence>
<dbReference type="EMBL" id="MCFL01000030">
    <property type="protein sequence ID" value="ORZ34148.1"/>
    <property type="molecule type" value="Genomic_DNA"/>
</dbReference>
<dbReference type="InterPro" id="IPR050087">
    <property type="entry name" value="AON_synthase_class-II"/>
</dbReference>
<name>A0A1Y2HHS4_9FUNG</name>
<comment type="pathway">
    <text evidence="3">Sphingolipid metabolism.</text>
</comment>
<protein>
    <recommendedName>
        <fullName evidence="5">serine C-palmitoyltransferase</fullName>
        <ecNumber evidence="5">2.3.1.50</ecNumber>
    </recommendedName>
</protein>
<dbReference type="OrthoDB" id="3168162at2759"/>